<comment type="function">
    <text evidence="9">Catalyzes the 2-thiolation of uridine at the wobble position (U34) of tRNA, leading to the formation of s(2)U34.</text>
</comment>
<keyword evidence="3 9" id="KW-0819">tRNA processing</keyword>
<keyword evidence="6 9" id="KW-0694">RNA-binding</keyword>
<feature type="active site" description="Cysteine persulfide intermediate" evidence="9">
    <location>
        <position position="282"/>
    </location>
</feature>
<dbReference type="Proteomes" id="UP000178254">
    <property type="component" value="Unassembled WGS sequence"/>
</dbReference>
<keyword evidence="1 9" id="KW-0820">tRNA-binding</keyword>
<dbReference type="InterPro" id="IPR023382">
    <property type="entry name" value="MnmA-like_central_sf"/>
</dbReference>
<feature type="binding site" evidence="9">
    <location>
        <position position="185"/>
    </location>
    <ligand>
        <name>ATP</name>
        <dbReference type="ChEBI" id="CHEBI:30616"/>
    </ligand>
</feature>
<dbReference type="PANTHER" id="PTHR11933">
    <property type="entry name" value="TRNA 5-METHYLAMINOMETHYL-2-THIOURIDYLATE -METHYLTRANSFERASE"/>
    <property type="match status" value="1"/>
</dbReference>
<feature type="region of interest" description="Interaction with target base in tRNA" evidence="9">
    <location>
        <begin position="156"/>
        <end position="158"/>
    </location>
</feature>
<evidence type="ECO:0000256" key="7">
    <source>
        <dbReference type="ARBA" id="ARBA00023157"/>
    </source>
</evidence>
<feature type="binding site" evidence="9">
    <location>
        <begin position="39"/>
        <end position="46"/>
    </location>
    <ligand>
        <name>ATP</name>
        <dbReference type="ChEBI" id="CHEBI:30616"/>
    </ligand>
</feature>
<dbReference type="GO" id="GO:0000049">
    <property type="term" value="F:tRNA binding"/>
    <property type="evidence" value="ECO:0007669"/>
    <property type="project" value="UniProtKB-KW"/>
</dbReference>
<reference evidence="12 13" key="1">
    <citation type="journal article" date="2016" name="Nat. Commun.">
        <title>Thousands of microbial genomes shed light on interconnected biogeochemical processes in an aquifer system.</title>
        <authorList>
            <person name="Anantharaman K."/>
            <person name="Brown C.T."/>
            <person name="Hug L.A."/>
            <person name="Sharon I."/>
            <person name="Castelle C.J."/>
            <person name="Probst A.J."/>
            <person name="Thomas B.C."/>
            <person name="Singh A."/>
            <person name="Wilkins M.J."/>
            <person name="Karaoz U."/>
            <person name="Brodie E.L."/>
            <person name="Williams K.H."/>
            <person name="Hubbard S.S."/>
            <person name="Banfield J.F."/>
        </authorList>
    </citation>
    <scope>NUCLEOTIDE SEQUENCE [LARGE SCALE GENOMIC DNA]</scope>
</reference>
<evidence type="ECO:0000256" key="9">
    <source>
        <dbReference type="HAMAP-Rule" id="MF_00144"/>
    </source>
</evidence>
<name>A0A1F6PFQ6_9BACT</name>
<feature type="binding site" evidence="9">
    <location>
        <position position="65"/>
    </location>
    <ligand>
        <name>ATP</name>
        <dbReference type="ChEBI" id="CHEBI:30616"/>
    </ligand>
</feature>
<evidence type="ECO:0000256" key="8">
    <source>
        <dbReference type="ARBA" id="ARBA00051542"/>
    </source>
</evidence>
<gene>
    <name evidence="9" type="primary">mnmA</name>
    <name evidence="12" type="ORF">A2538_04960</name>
</gene>
<dbReference type="EC" id="2.8.1.13" evidence="9"/>
<feature type="domain" description="tRNA-specific 2-thiouridylase MnmA-like C-terminal" evidence="10">
    <location>
        <begin position="401"/>
        <end position="484"/>
    </location>
</feature>
<dbReference type="EMBL" id="MFRE01000005">
    <property type="protein sequence ID" value="OGH95006.1"/>
    <property type="molecule type" value="Genomic_DNA"/>
</dbReference>
<dbReference type="AlphaFoldDB" id="A0A1F6PFQ6"/>
<feature type="active site" description="Nucleophile" evidence="9">
    <location>
        <position position="161"/>
    </location>
</feature>
<dbReference type="Pfam" id="PF20258">
    <property type="entry name" value="tRNA_Me_trans_C"/>
    <property type="match status" value="1"/>
</dbReference>
<dbReference type="Gene3D" id="2.40.30.10">
    <property type="entry name" value="Translation factors"/>
    <property type="match status" value="1"/>
</dbReference>
<dbReference type="Pfam" id="PF20259">
    <property type="entry name" value="tRNA_Me_trans_M"/>
    <property type="match status" value="1"/>
</dbReference>
<feature type="domain" description="tRNA-specific 2-thiouridylase MnmA-like central" evidence="11">
    <location>
        <begin position="291"/>
        <end position="328"/>
    </location>
</feature>
<feature type="region of interest" description="Interaction with tRNA" evidence="9">
    <location>
        <begin position="232"/>
        <end position="234"/>
    </location>
</feature>
<evidence type="ECO:0000256" key="5">
    <source>
        <dbReference type="ARBA" id="ARBA00022840"/>
    </source>
</evidence>
<dbReference type="Gene3D" id="2.30.30.280">
    <property type="entry name" value="Adenine nucleotide alpha hydrolases-like domains"/>
    <property type="match status" value="1"/>
</dbReference>
<dbReference type="GO" id="GO:0002143">
    <property type="term" value="P:tRNA wobble position uridine thiolation"/>
    <property type="evidence" value="ECO:0007669"/>
    <property type="project" value="TreeGrafter"/>
</dbReference>
<comment type="subcellular location">
    <subcellularLocation>
        <location evidence="9">Cytoplasm</location>
    </subcellularLocation>
</comment>
<evidence type="ECO:0000256" key="1">
    <source>
        <dbReference type="ARBA" id="ARBA00022555"/>
    </source>
</evidence>
<evidence type="ECO:0000259" key="11">
    <source>
        <dbReference type="Pfam" id="PF20259"/>
    </source>
</evidence>
<dbReference type="HAMAP" id="MF_00144">
    <property type="entry name" value="tRNA_thiouridyl_MnmA"/>
    <property type="match status" value="1"/>
</dbReference>
<organism evidence="12 13">
    <name type="scientific">Candidatus Magasanikbacteria bacterium RIFOXYD2_FULL_41_14</name>
    <dbReference type="NCBI Taxonomy" id="1798709"/>
    <lineage>
        <taxon>Bacteria</taxon>
        <taxon>Candidatus Magasanikiibacteriota</taxon>
    </lineage>
</organism>
<dbReference type="PANTHER" id="PTHR11933:SF5">
    <property type="entry name" value="MITOCHONDRIAL TRNA-SPECIFIC 2-THIOURIDYLASE 1"/>
    <property type="match status" value="1"/>
</dbReference>
<dbReference type="InterPro" id="IPR046885">
    <property type="entry name" value="MnmA-like_C"/>
</dbReference>
<dbReference type="InterPro" id="IPR004506">
    <property type="entry name" value="MnmA-like"/>
</dbReference>
<keyword evidence="5 9" id="KW-0067">ATP-binding</keyword>
<evidence type="ECO:0000259" key="10">
    <source>
        <dbReference type="Pfam" id="PF20258"/>
    </source>
</evidence>
<dbReference type="STRING" id="1798709.A2538_04960"/>
<evidence type="ECO:0000256" key="3">
    <source>
        <dbReference type="ARBA" id="ARBA00022694"/>
    </source>
</evidence>
<dbReference type="Pfam" id="PF03054">
    <property type="entry name" value="tRNA_Me_trans"/>
    <property type="match status" value="2"/>
</dbReference>
<evidence type="ECO:0000256" key="4">
    <source>
        <dbReference type="ARBA" id="ARBA00022741"/>
    </source>
</evidence>
<evidence type="ECO:0000313" key="12">
    <source>
        <dbReference type="EMBL" id="OGH95006.1"/>
    </source>
</evidence>
<keyword evidence="4 9" id="KW-0547">Nucleotide-binding</keyword>
<dbReference type="NCBIfam" id="NF001138">
    <property type="entry name" value="PRK00143.1"/>
    <property type="match status" value="1"/>
</dbReference>
<dbReference type="SUPFAM" id="SSF52402">
    <property type="entry name" value="Adenine nucleotide alpha hydrolases-like"/>
    <property type="match status" value="1"/>
</dbReference>
<keyword evidence="9" id="KW-0963">Cytoplasm</keyword>
<keyword evidence="2 9" id="KW-0808">Transferase</keyword>
<keyword evidence="7" id="KW-1015">Disulfide bond</keyword>
<comment type="similarity">
    <text evidence="9">Belongs to the MnmA/TRMU family.</text>
</comment>
<proteinExistence type="inferred from homology"/>
<dbReference type="GO" id="GO:0103016">
    <property type="term" value="F:tRNA-uridine 2-sulfurtransferase activity"/>
    <property type="evidence" value="ECO:0007669"/>
    <property type="project" value="UniProtKB-EC"/>
</dbReference>
<accession>A0A1F6PFQ6</accession>
<comment type="caution">
    <text evidence="9">Lacks conserved residue(s) required for the propagation of feature annotation.</text>
</comment>
<evidence type="ECO:0000256" key="6">
    <source>
        <dbReference type="ARBA" id="ARBA00022884"/>
    </source>
</evidence>
<comment type="catalytic activity">
    <reaction evidence="8 9">
        <text>S-sulfanyl-L-cysteinyl-[protein] + uridine(34) in tRNA + AH2 + ATP = 2-thiouridine(34) in tRNA + L-cysteinyl-[protein] + A + AMP + diphosphate + H(+)</text>
        <dbReference type="Rhea" id="RHEA:47032"/>
        <dbReference type="Rhea" id="RHEA-COMP:10131"/>
        <dbReference type="Rhea" id="RHEA-COMP:11726"/>
        <dbReference type="Rhea" id="RHEA-COMP:11727"/>
        <dbReference type="Rhea" id="RHEA-COMP:11728"/>
        <dbReference type="ChEBI" id="CHEBI:13193"/>
        <dbReference type="ChEBI" id="CHEBI:15378"/>
        <dbReference type="ChEBI" id="CHEBI:17499"/>
        <dbReference type="ChEBI" id="CHEBI:29950"/>
        <dbReference type="ChEBI" id="CHEBI:30616"/>
        <dbReference type="ChEBI" id="CHEBI:33019"/>
        <dbReference type="ChEBI" id="CHEBI:61963"/>
        <dbReference type="ChEBI" id="CHEBI:65315"/>
        <dbReference type="ChEBI" id="CHEBI:87170"/>
        <dbReference type="ChEBI" id="CHEBI:456215"/>
        <dbReference type="EC" id="2.8.1.13"/>
    </reaction>
</comment>
<dbReference type="GO" id="GO:0005524">
    <property type="term" value="F:ATP binding"/>
    <property type="evidence" value="ECO:0007669"/>
    <property type="project" value="UniProtKB-KW"/>
</dbReference>
<dbReference type="InterPro" id="IPR014729">
    <property type="entry name" value="Rossmann-like_a/b/a_fold"/>
</dbReference>
<dbReference type="Gene3D" id="3.40.50.620">
    <property type="entry name" value="HUPs"/>
    <property type="match status" value="1"/>
</dbReference>
<feature type="site" description="Interaction with tRNA" evidence="9">
    <location>
        <position position="468"/>
    </location>
</feature>
<protein>
    <recommendedName>
        <fullName evidence="9">tRNA-specific 2-thiouridylase MnmA</fullName>
        <ecNumber evidence="9">2.8.1.13</ecNumber>
    </recommendedName>
</protein>
<evidence type="ECO:0000313" key="13">
    <source>
        <dbReference type="Proteomes" id="UP000178254"/>
    </source>
</evidence>
<comment type="caution">
    <text evidence="12">The sequence shown here is derived from an EMBL/GenBank/DDBJ whole genome shotgun (WGS) entry which is preliminary data.</text>
</comment>
<dbReference type="InterPro" id="IPR046884">
    <property type="entry name" value="MnmA-like_central"/>
</dbReference>
<evidence type="ECO:0000256" key="2">
    <source>
        <dbReference type="ARBA" id="ARBA00022679"/>
    </source>
</evidence>
<dbReference type="GO" id="GO:0005737">
    <property type="term" value="C:cytoplasm"/>
    <property type="evidence" value="ECO:0007669"/>
    <property type="project" value="UniProtKB-SubCell"/>
</dbReference>
<feature type="site" description="Interaction with tRNA" evidence="9">
    <location>
        <position position="186"/>
    </location>
</feature>
<sequence length="485" mass="52960">MGGFFICLRQLTDGELIFGLKCNIMSDMAVKRKEKILVAMSGGVDSSVAVALLVKAGYDVTGAFMVNYGASSERLRPTSGASSPQLRPTSLVDSEFTGRSSDVVGTEPCWHGDYQDALRVAAKLKIPLLRLDFVKEYQKMVLDYTFKSYSAGRTPNPDILCNKFVKFGAWLEKAEQLGFDKLATGHYAKLACHCEGAKQPKQSLAAVIPAKAGIQSHGKVACKLLQSADTNKDQTYFLHQLNQKQLSKTLFPIGNYTKHQVRALAKKFNLPTADKAESMGICFVGEMPMREFLKGKVKAKPGKIISTSGELLGEHDGLPFYTIGERVAVRFPPPARGGGEGVVGSSLSLRAKRSNLSSLSFRAKPRNPLSSDTQPLFVIGKNLKNNTIIVGTNNDPALFKKQIIITNVSWIAGQMPKLPLKCKVRLRHRQELQDAIISALFKKGRAGVGSRSIVVKFTKPQRAVTPGQYAVFYLNNECLGGGEII</sequence>
<dbReference type="CDD" id="cd01998">
    <property type="entry name" value="MnmA_TRMU-like"/>
    <property type="match status" value="1"/>
</dbReference>